<keyword evidence="2" id="KW-1185">Reference proteome</keyword>
<evidence type="ECO:0000313" key="2">
    <source>
        <dbReference type="Proteomes" id="UP000249949"/>
    </source>
</evidence>
<evidence type="ECO:0000313" key="1">
    <source>
        <dbReference type="EMBL" id="ARS64315.1"/>
    </source>
</evidence>
<dbReference type="GeneID" id="32901177"/>
<sequence>MSDELDGDGIGGAVLEVLTGNAFRLLVSHTRKDNKGDYGKTEKIIMGLIKDNEDGQRPEQTKEDLERALKGKFVTCKVQHRDKKTDALVCNVFVQRPPE</sequence>
<dbReference type="Proteomes" id="UP000249949">
    <property type="component" value="Chromosome"/>
</dbReference>
<organism evidence="1 2">
    <name type="scientific">Candidatus Nitrosomarinus catalinensis</name>
    <dbReference type="NCBI Taxonomy" id="1898749"/>
    <lineage>
        <taxon>Archaea</taxon>
        <taxon>Nitrososphaerota</taxon>
        <taxon>Nitrososphaeria</taxon>
        <taxon>Nitrosopumilales</taxon>
        <taxon>Nitrosopumilaceae</taxon>
        <taxon>Candidatus Nitrosomarinus</taxon>
    </lineage>
</organism>
<dbReference type="OrthoDB" id="7195at2157"/>
<protein>
    <submittedName>
        <fullName evidence="1">Uncharacterized protein</fullName>
    </submittedName>
</protein>
<proteinExistence type="predicted"/>
<accession>A0A2Z2HKN2</accession>
<reference evidence="1 2" key="1">
    <citation type="journal article" date="2017" name="Environ. Microbiol.">
        <title>Genome and epigenome of a novel marine Thaumarchaeota strain suggest viral infection, phosphorothioation DNA modification and multiple restriction systems.</title>
        <authorList>
            <person name="Ahlgren N.A."/>
            <person name="Chen Y."/>
            <person name="Needham D.M."/>
            <person name="Parada A.E."/>
            <person name="Sachdeva R."/>
            <person name="Trinh V."/>
            <person name="Chen T."/>
            <person name="Fuhrman J.A."/>
        </authorList>
    </citation>
    <scope>NUCLEOTIDE SEQUENCE [LARGE SCALE GENOMIC DNA]</scope>
    <source>
        <strain evidence="1 2">SPOT01</strain>
    </source>
</reference>
<dbReference type="KEGG" id="nct:NMSP_0694"/>
<dbReference type="RefSeq" id="WP_086907443.1">
    <property type="nucleotide sequence ID" value="NZ_CP021324.1"/>
</dbReference>
<name>A0A2Z2HKN2_9ARCH</name>
<dbReference type="EMBL" id="CP021324">
    <property type="protein sequence ID" value="ARS64315.1"/>
    <property type="molecule type" value="Genomic_DNA"/>
</dbReference>
<gene>
    <name evidence="1" type="ORF">NMSP_0694</name>
</gene>
<dbReference type="AlphaFoldDB" id="A0A2Z2HKN2"/>